<dbReference type="AlphaFoldDB" id="A0A6V8PNF4"/>
<evidence type="ECO:0000313" key="1">
    <source>
        <dbReference type="EMBL" id="GFP33670.1"/>
    </source>
</evidence>
<evidence type="ECO:0000313" key="2">
    <source>
        <dbReference type="Proteomes" id="UP000568877"/>
    </source>
</evidence>
<protein>
    <submittedName>
        <fullName evidence="1">Uncharacterized protein</fullName>
    </submittedName>
</protein>
<dbReference type="Proteomes" id="UP000568877">
    <property type="component" value="Unassembled WGS sequence"/>
</dbReference>
<sequence length="41" mass="4751">MLIIFSINLYSSSVPVNKILYPSIFYITSFQLSTVPFFVLF</sequence>
<comment type="caution">
    <text evidence="1">The sequence shown here is derived from an EMBL/GenBank/DDBJ whole genome shotgun (WGS) entry which is preliminary data.</text>
</comment>
<feature type="non-terminal residue" evidence="1">
    <location>
        <position position="41"/>
    </location>
</feature>
<dbReference type="EMBL" id="BLSA01000640">
    <property type="protein sequence ID" value="GFP33670.1"/>
    <property type="molecule type" value="Genomic_DNA"/>
</dbReference>
<reference evidence="1 2" key="1">
    <citation type="journal article" date="2020" name="Front. Microbiol.">
        <title>Single-cell genomics of novel Actinobacteria with the Wood-Ljungdahl pathway discovered in a serpentinizing system.</title>
        <authorList>
            <person name="Merino N."/>
            <person name="Kawai M."/>
            <person name="Boyd E.S."/>
            <person name="Colman D.R."/>
            <person name="McGlynn S.E."/>
            <person name="Nealson K.H."/>
            <person name="Kurokawa K."/>
            <person name="Hongoh Y."/>
        </authorList>
    </citation>
    <scope>NUCLEOTIDE SEQUENCE [LARGE SCALE GENOMIC DNA]</scope>
    <source>
        <strain evidence="1 2">S42</strain>
    </source>
</reference>
<name>A0A6V8PNF4_9ACTN</name>
<organism evidence="1 2">
    <name type="scientific">Candidatus Hakubella thermalkaliphila</name>
    <dbReference type="NCBI Taxonomy" id="2754717"/>
    <lineage>
        <taxon>Bacteria</taxon>
        <taxon>Bacillati</taxon>
        <taxon>Actinomycetota</taxon>
        <taxon>Actinomycetota incertae sedis</taxon>
        <taxon>Candidatus Hakubellales</taxon>
        <taxon>Candidatus Hakubellaceae</taxon>
        <taxon>Candidatus Hakubella</taxon>
    </lineage>
</organism>
<gene>
    <name evidence="1" type="ORF">HKBW3S42_02007</name>
</gene>
<proteinExistence type="predicted"/>
<accession>A0A6V8PNF4</accession>